<dbReference type="InterPro" id="IPR050796">
    <property type="entry name" value="SCF_F-box_component"/>
</dbReference>
<organism evidence="3 4">
    <name type="scientific">Tanacetum coccineum</name>
    <dbReference type="NCBI Taxonomy" id="301880"/>
    <lineage>
        <taxon>Eukaryota</taxon>
        <taxon>Viridiplantae</taxon>
        <taxon>Streptophyta</taxon>
        <taxon>Embryophyta</taxon>
        <taxon>Tracheophyta</taxon>
        <taxon>Spermatophyta</taxon>
        <taxon>Magnoliopsida</taxon>
        <taxon>eudicotyledons</taxon>
        <taxon>Gunneridae</taxon>
        <taxon>Pentapetalae</taxon>
        <taxon>asterids</taxon>
        <taxon>campanulids</taxon>
        <taxon>Asterales</taxon>
        <taxon>Asteraceae</taxon>
        <taxon>Asteroideae</taxon>
        <taxon>Anthemideae</taxon>
        <taxon>Anthemidinae</taxon>
        <taxon>Tanacetum</taxon>
    </lineage>
</organism>
<dbReference type="PANTHER" id="PTHR31672:SF13">
    <property type="entry name" value="F-BOX PROTEIN CPR30-LIKE"/>
    <property type="match status" value="1"/>
</dbReference>
<reference evidence="3" key="1">
    <citation type="journal article" date="2022" name="Int. J. Mol. Sci.">
        <title>Draft Genome of Tanacetum Coccineum: Genomic Comparison of Closely Related Tanacetum-Family Plants.</title>
        <authorList>
            <person name="Yamashiro T."/>
            <person name="Shiraishi A."/>
            <person name="Nakayama K."/>
            <person name="Satake H."/>
        </authorList>
    </citation>
    <scope>NUCLEOTIDE SEQUENCE</scope>
</reference>
<dbReference type="Pfam" id="PF24750">
    <property type="entry name" value="b-prop_At3g26010-like"/>
    <property type="match status" value="1"/>
</dbReference>
<comment type="caution">
    <text evidence="3">The sequence shown here is derived from an EMBL/GenBank/DDBJ whole genome shotgun (WGS) entry which is preliminary data.</text>
</comment>
<feature type="region of interest" description="Disordered" evidence="1">
    <location>
        <begin position="1"/>
        <end position="20"/>
    </location>
</feature>
<feature type="compositionally biased region" description="Polar residues" evidence="1">
    <location>
        <begin position="1"/>
        <end position="12"/>
    </location>
</feature>
<proteinExistence type="predicted"/>
<protein>
    <recommendedName>
        <fullName evidence="2">F-box protein At3g26010-like beta-propeller domain-containing protein</fullName>
    </recommendedName>
</protein>
<evidence type="ECO:0000259" key="2">
    <source>
        <dbReference type="Pfam" id="PF24750"/>
    </source>
</evidence>
<name>A0ABQ4XMM2_9ASTR</name>
<dbReference type="Proteomes" id="UP001151760">
    <property type="component" value="Unassembled WGS sequence"/>
</dbReference>
<evidence type="ECO:0000256" key="1">
    <source>
        <dbReference type="SAM" id="MobiDB-lite"/>
    </source>
</evidence>
<feature type="domain" description="F-box protein At3g26010-like beta-propeller" evidence="2">
    <location>
        <begin position="112"/>
        <end position="221"/>
    </location>
</feature>
<dbReference type="PANTHER" id="PTHR31672">
    <property type="entry name" value="BNACNNG10540D PROTEIN"/>
    <property type="match status" value="1"/>
</dbReference>
<dbReference type="InterPro" id="IPR056592">
    <property type="entry name" value="Beta-prop_At3g26010-like"/>
</dbReference>
<evidence type="ECO:0000313" key="4">
    <source>
        <dbReference type="Proteomes" id="UP001151760"/>
    </source>
</evidence>
<gene>
    <name evidence="3" type="ORF">Tco_0680679</name>
</gene>
<accession>A0ABQ4XMM2</accession>
<dbReference type="EMBL" id="BQNB010009626">
    <property type="protein sequence ID" value="GJS66115.1"/>
    <property type="molecule type" value="Genomic_DNA"/>
</dbReference>
<evidence type="ECO:0000313" key="3">
    <source>
        <dbReference type="EMBL" id="GJS66115.1"/>
    </source>
</evidence>
<sequence>MDATSGSGSNSPVWPIVDDNGAVDMDAMTDNLENRISNLEKSDETPSSDDTTDENIIKFEVAAKSKGSTSKPEWVTTLFKIPNLDPPAGIFVNHRKSLFECDVVSLDSRLELIKSATDNSLTLASTEETDNVKILQCNGLLLCSGSSSPAFYYVYNPCTNMFKRIPQPENSNDDSYFLVTVVLRMTFDPRKSLDYKVVQVGACLNSDLEIQVYSSEIGNWGLCKDRIGSDDPMLVLIDIPGVSHLEGRLFESLGCLLLVCRDDTVSREFTMYEMMKGSFVWTVQYLVNTDEFMTPLPLRWSIRSTVWSIGLEERKEDSCLVINLSEKVVKYNLISKTISQIFDIGSNQMDDDDILSSFHLI</sequence>
<reference evidence="3" key="2">
    <citation type="submission" date="2022-01" db="EMBL/GenBank/DDBJ databases">
        <authorList>
            <person name="Yamashiro T."/>
            <person name="Shiraishi A."/>
            <person name="Satake H."/>
            <person name="Nakayama K."/>
        </authorList>
    </citation>
    <scope>NUCLEOTIDE SEQUENCE</scope>
</reference>
<feature type="region of interest" description="Disordered" evidence="1">
    <location>
        <begin position="34"/>
        <end position="54"/>
    </location>
</feature>
<keyword evidence="4" id="KW-1185">Reference proteome</keyword>